<evidence type="ECO:0000313" key="7">
    <source>
        <dbReference type="Proteomes" id="UP000325516"/>
    </source>
</evidence>
<proteinExistence type="inferred from homology"/>
<dbReference type="InterPro" id="IPR036390">
    <property type="entry name" value="WH_DNA-bd_sf"/>
</dbReference>
<dbReference type="Gene3D" id="3.40.190.10">
    <property type="entry name" value="Periplasmic binding protein-like II"/>
    <property type="match status" value="2"/>
</dbReference>
<accession>A0A5J6L0M6</accession>
<feature type="domain" description="HTH lysR-type" evidence="5">
    <location>
        <begin position="6"/>
        <end position="64"/>
    </location>
</feature>
<dbReference type="PANTHER" id="PTHR30346:SF0">
    <property type="entry name" value="HCA OPERON TRANSCRIPTIONAL ACTIVATOR HCAR"/>
    <property type="match status" value="1"/>
</dbReference>
<dbReference type="GO" id="GO:0003700">
    <property type="term" value="F:DNA-binding transcription factor activity"/>
    <property type="evidence" value="ECO:0007669"/>
    <property type="project" value="InterPro"/>
</dbReference>
<comment type="similarity">
    <text evidence="1">Belongs to the LysR transcriptional regulatory family.</text>
</comment>
<evidence type="ECO:0000259" key="5">
    <source>
        <dbReference type="PROSITE" id="PS50931"/>
    </source>
</evidence>
<dbReference type="Pfam" id="PF00126">
    <property type="entry name" value="HTH_1"/>
    <property type="match status" value="1"/>
</dbReference>
<keyword evidence="4" id="KW-0804">Transcription</keyword>
<protein>
    <submittedName>
        <fullName evidence="6">LysR family transcriptional regulator</fullName>
    </submittedName>
</protein>
<dbReference type="SUPFAM" id="SSF46785">
    <property type="entry name" value="Winged helix' DNA-binding domain"/>
    <property type="match status" value="1"/>
</dbReference>
<dbReference type="InterPro" id="IPR036388">
    <property type="entry name" value="WH-like_DNA-bd_sf"/>
</dbReference>
<dbReference type="Pfam" id="PF03466">
    <property type="entry name" value="LysR_substrate"/>
    <property type="match status" value="1"/>
</dbReference>
<evidence type="ECO:0000256" key="1">
    <source>
        <dbReference type="ARBA" id="ARBA00009437"/>
    </source>
</evidence>
<evidence type="ECO:0000313" key="6">
    <source>
        <dbReference type="EMBL" id="QEW02021.1"/>
    </source>
</evidence>
<dbReference type="SUPFAM" id="SSF53850">
    <property type="entry name" value="Periplasmic binding protein-like II"/>
    <property type="match status" value="1"/>
</dbReference>
<keyword evidence="7" id="KW-1185">Reference proteome</keyword>
<reference evidence="7" key="1">
    <citation type="submission" date="2019-09" db="EMBL/GenBank/DDBJ databases">
        <title>Mumia zhuanghuii sp. nov. isolated from the intestinal contents of plateau pika (Ochotona curzoniae) in the Qinghai-Tibet plateau of China.</title>
        <authorList>
            <person name="Tian Z."/>
        </authorList>
    </citation>
    <scope>NUCLEOTIDE SEQUENCE [LARGE SCALE GENOMIC DNA]</scope>
    <source>
        <strain evidence="7">L-031</strain>
    </source>
</reference>
<dbReference type="Gene3D" id="1.10.10.10">
    <property type="entry name" value="Winged helix-like DNA-binding domain superfamily/Winged helix DNA-binding domain"/>
    <property type="match status" value="1"/>
</dbReference>
<dbReference type="InterPro" id="IPR005119">
    <property type="entry name" value="LysR_subst-bd"/>
</dbReference>
<evidence type="ECO:0000256" key="4">
    <source>
        <dbReference type="ARBA" id="ARBA00023163"/>
    </source>
</evidence>
<sequence>MSPIPFTLRQLEYFEAVAGEGSLAAAAQRSRVSAAGLALAIDELERHLGVQLFVRRKGRGMTLTGEGSRMLAHARRVLSGAELLGAEASQFAGSLSGRLSVGCFSTLTPYFLPAILEHFGREHPGVQLDFVEADAASLDELLLRGRIDVALLYHVDVSPQLAFDPVRNYRPHVLVAKDHRLAARKGVHLAELADEPLIELDVHPTRTNTERIFHLLGLEPSIGHVSRNYELVRCLVGRGLGYAVMFQRASADRTYDGHEVRRLTLLDRVPPSIVGLARPAGAPRSARYAALFEMLVSTSGAREGREAIAASAPEGRRGSAPA</sequence>
<dbReference type="PROSITE" id="PS50931">
    <property type="entry name" value="HTH_LYSR"/>
    <property type="match status" value="1"/>
</dbReference>
<evidence type="ECO:0000256" key="2">
    <source>
        <dbReference type="ARBA" id="ARBA00023015"/>
    </source>
</evidence>
<organism evidence="6 7">
    <name type="scientific">Microbacterium lushaniae</name>
    <dbReference type="NCBI Taxonomy" id="2614639"/>
    <lineage>
        <taxon>Bacteria</taxon>
        <taxon>Bacillati</taxon>
        <taxon>Actinomycetota</taxon>
        <taxon>Actinomycetes</taxon>
        <taxon>Micrococcales</taxon>
        <taxon>Microbacteriaceae</taxon>
        <taxon>Microbacterium</taxon>
    </lineage>
</organism>
<evidence type="ECO:0000256" key="3">
    <source>
        <dbReference type="ARBA" id="ARBA00023125"/>
    </source>
</evidence>
<dbReference type="PANTHER" id="PTHR30346">
    <property type="entry name" value="TRANSCRIPTIONAL DUAL REGULATOR HCAR-RELATED"/>
    <property type="match status" value="1"/>
</dbReference>
<name>A0A5J6L0M6_9MICO</name>
<dbReference type="InterPro" id="IPR000847">
    <property type="entry name" value="LysR_HTH_N"/>
</dbReference>
<dbReference type="EMBL" id="CP044232">
    <property type="protein sequence ID" value="QEW02021.1"/>
    <property type="molecule type" value="Genomic_DNA"/>
</dbReference>
<dbReference type="AlphaFoldDB" id="A0A5J6L0M6"/>
<keyword evidence="3" id="KW-0238">DNA-binding</keyword>
<dbReference type="RefSeq" id="WP_150923659.1">
    <property type="nucleotide sequence ID" value="NZ_CP044232.1"/>
</dbReference>
<gene>
    <name evidence="6" type="ORF">F6J85_02180</name>
</gene>
<keyword evidence="2" id="KW-0805">Transcription regulation</keyword>
<dbReference type="GO" id="GO:0032993">
    <property type="term" value="C:protein-DNA complex"/>
    <property type="evidence" value="ECO:0007669"/>
    <property type="project" value="TreeGrafter"/>
</dbReference>
<dbReference type="Proteomes" id="UP000325516">
    <property type="component" value="Chromosome"/>
</dbReference>
<dbReference type="KEGG" id="mlz:F6J85_02180"/>
<dbReference type="GO" id="GO:0003677">
    <property type="term" value="F:DNA binding"/>
    <property type="evidence" value="ECO:0007669"/>
    <property type="project" value="UniProtKB-KW"/>
</dbReference>